<dbReference type="FunFam" id="3.90.550.50:FF:000006">
    <property type="entry name" value="Fringe-related protein-like"/>
    <property type="match status" value="1"/>
</dbReference>
<feature type="compositionally biased region" description="Pro residues" evidence="1">
    <location>
        <begin position="69"/>
        <end position="80"/>
    </location>
</feature>
<dbReference type="AlphaFoldDB" id="A0ABD1H201"/>
<reference evidence="2 3" key="1">
    <citation type="submission" date="2024-06" db="EMBL/GenBank/DDBJ databases">
        <title>A chromosome level genome sequence of Diviner's sage (Salvia divinorum).</title>
        <authorList>
            <person name="Ford S.A."/>
            <person name="Ro D.-K."/>
            <person name="Ness R.W."/>
            <person name="Phillips M.A."/>
        </authorList>
    </citation>
    <scope>NUCLEOTIDE SEQUENCE [LARGE SCALE GENOMIC DNA]</scope>
    <source>
        <strain evidence="2">SAF-2024a</strain>
        <tissue evidence="2">Leaf</tissue>
    </source>
</reference>
<evidence type="ECO:0000313" key="3">
    <source>
        <dbReference type="Proteomes" id="UP001567538"/>
    </source>
</evidence>
<evidence type="ECO:0000313" key="2">
    <source>
        <dbReference type="EMBL" id="KAL1550441.1"/>
    </source>
</evidence>
<comment type="caution">
    <text evidence="2">The sequence shown here is derived from an EMBL/GenBank/DDBJ whole genome shotgun (WGS) entry which is preliminary data.</text>
</comment>
<sequence length="499" mass="57379">MNPTAHRPVPGFTSLRSAATCFFISLLLLYSIYSSTFIINTKHDDDNLNCPLQPLSAKQNFQRPDHNNPAPPPPPPPPRNTTPSPLEIRHVAFGIAASSSLWNKRKEYIKLWWRPEETRGVVWLDKKVTISEEESKKLPDIRISGNTSKFNYSNKQGRRSALRISRVVSETLRMGMKEVRWFVMGDDDTVFVVENVLRVLSKYDHNQFYYIGSSSESHVQNIFFSYAMAYGGGGFAISYPLAKELERMQDSCIQRYPGLYGSDDRIHACMAELGVPLTKEPGFHQYDVYGNLLGLLGAHPVAPLVSLHHLDVVDPIFPGLSRVEGLQRLLESVEQDSSSIIQQSFCYDKDKYWSISVSWGYVVQVMRGIISPRELEMPTRTFLNWYKRADYKGYAFNTRPVARHPCQKPFLFYLSSLTYDDKRRQIVGVYSRHNESHPYCRWKSDSPDKLNTVIVLKRSDGDRWLRSPRRDCCRVLPSRRVSVMYLWVGNCRSGEINEL</sequence>
<dbReference type="PANTHER" id="PTHR10811">
    <property type="entry name" value="FRINGE-RELATED"/>
    <property type="match status" value="1"/>
</dbReference>
<dbReference type="Pfam" id="PF04646">
    <property type="entry name" value="DUF604"/>
    <property type="match status" value="1"/>
</dbReference>
<dbReference type="InterPro" id="IPR006740">
    <property type="entry name" value="DUF604"/>
</dbReference>
<organism evidence="2 3">
    <name type="scientific">Salvia divinorum</name>
    <name type="common">Maria pastora</name>
    <name type="synonym">Diviner's sage</name>
    <dbReference type="NCBI Taxonomy" id="28513"/>
    <lineage>
        <taxon>Eukaryota</taxon>
        <taxon>Viridiplantae</taxon>
        <taxon>Streptophyta</taxon>
        <taxon>Embryophyta</taxon>
        <taxon>Tracheophyta</taxon>
        <taxon>Spermatophyta</taxon>
        <taxon>Magnoliopsida</taxon>
        <taxon>eudicotyledons</taxon>
        <taxon>Gunneridae</taxon>
        <taxon>Pentapetalae</taxon>
        <taxon>asterids</taxon>
        <taxon>lamiids</taxon>
        <taxon>Lamiales</taxon>
        <taxon>Lamiaceae</taxon>
        <taxon>Nepetoideae</taxon>
        <taxon>Mentheae</taxon>
        <taxon>Salviinae</taxon>
        <taxon>Salvia</taxon>
        <taxon>Salvia subgen. Calosphace</taxon>
    </lineage>
</organism>
<feature type="region of interest" description="Disordered" evidence="1">
    <location>
        <begin position="50"/>
        <end position="85"/>
    </location>
</feature>
<evidence type="ECO:0008006" key="4">
    <source>
        <dbReference type="Google" id="ProtNLM"/>
    </source>
</evidence>
<evidence type="ECO:0000256" key="1">
    <source>
        <dbReference type="SAM" id="MobiDB-lite"/>
    </source>
</evidence>
<gene>
    <name evidence="2" type="ORF">AAHA92_18402</name>
</gene>
<proteinExistence type="predicted"/>
<name>A0ABD1H201_SALDI</name>
<dbReference type="EMBL" id="JBEAFC010000007">
    <property type="protein sequence ID" value="KAL1550441.1"/>
    <property type="molecule type" value="Genomic_DNA"/>
</dbReference>
<protein>
    <recommendedName>
        <fullName evidence="4">Transferring glycosyl group transferase</fullName>
    </recommendedName>
</protein>
<keyword evidence="3" id="KW-1185">Reference proteome</keyword>
<dbReference type="Gene3D" id="3.90.550.50">
    <property type="match status" value="1"/>
</dbReference>
<accession>A0ABD1H201</accession>
<dbReference type="Proteomes" id="UP001567538">
    <property type="component" value="Unassembled WGS sequence"/>
</dbReference>